<feature type="transmembrane region" description="Helical" evidence="1">
    <location>
        <begin position="42"/>
        <end position="60"/>
    </location>
</feature>
<evidence type="ECO:0000313" key="2">
    <source>
        <dbReference type="EMBL" id="UOB18587.1"/>
    </source>
</evidence>
<keyword evidence="3" id="KW-1185">Reference proteome</keyword>
<keyword evidence="1" id="KW-0812">Transmembrane</keyword>
<gene>
    <name evidence="2" type="ORF">MQE35_04685</name>
</gene>
<dbReference type="Proteomes" id="UP000831290">
    <property type="component" value="Chromosome"/>
</dbReference>
<dbReference type="AlphaFoldDB" id="A0A9E6ZMK2"/>
<organism evidence="2 3">
    <name type="scientific">Abyssalbus ytuae</name>
    <dbReference type="NCBI Taxonomy" id="2926907"/>
    <lineage>
        <taxon>Bacteria</taxon>
        <taxon>Pseudomonadati</taxon>
        <taxon>Bacteroidota</taxon>
        <taxon>Flavobacteriia</taxon>
        <taxon>Flavobacteriales</taxon>
        <taxon>Flavobacteriaceae</taxon>
        <taxon>Abyssalbus</taxon>
    </lineage>
</organism>
<dbReference type="KEGG" id="fbm:MQE35_04685"/>
<proteinExistence type="predicted"/>
<dbReference type="EMBL" id="CP094358">
    <property type="protein sequence ID" value="UOB18587.1"/>
    <property type="molecule type" value="Genomic_DNA"/>
</dbReference>
<evidence type="ECO:0000313" key="3">
    <source>
        <dbReference type="Proteomes" id="UP000831290"/>
    </source>
</evidence>
<protein>
    <submittedName>
        <fullName evidence="2">Uncharacterized protein</fullName>
    </submittedName>
</protein>
<name>A0A9E6ZMK2_9FLAO</name>
<keyword evidence="1" id="KW-0472">Membrane</keyword>
<dbReference type="RefSeq" id="WP_255845130.1">
    <property type="nucleotide sequence ID" value="NZ_CP094358.1"/>
</dbReference>
<keyword evidence="1" id="KW-1133">Transmembrane helix</keyword>
<evidence type="ECO:0000256" key="1">
    <source>
        <dbReference type="SAM" id="Phobius"/>
    </source>
</evidence>
<reference evidence="2" key="1">
    <citation type="submission" date="2022-03" db="EMBL/GenBank/DDBJ databases">
        <title>Description of Abyssus ytuae gen. nov., sp. nov., a novel member of the family Flavobacteriaceae isolated from the sediment of Mariana Trench.</title>
        <authorList>
            <person name="Zhang J."/>
            <person name="Xu X."/>
        </authorList>
    </citation>
    <scope>NUCLEOTIDE SEQUENCE</scope>
    <source>
        <strain evidence="2">MT3330</strain>
    </source>
</reference>
<accession>A0A9E6ZMK2</accession>
<sequence>MAKKVISNQTKEKVKKTVSKAAEATKEVAKKTGEYASKNPKTTLYIVGGTITIIALYGLFKGLKKTGDTLSGENIDENIEIDAPVNNSKTTISKQQAKQYASQLLIAFNWTVPVFNYQGTDTNVIKEIFKKINPEDFKLIYNEFGLKHYNGFGSPPENIAGGIQDLTGIAKKRDLVYWLKSELNSILDATTYKLVKNIVEQAGFVFA</sequence>